<dbReference type="OrthoDB" id="5457012at2"/>
<dbReference type="NCBIfam" id="NF005559">
    <property type="entry name" value="PRK07231.1"/>
    <property type="match status" value="1"/>
</dbReference>
<proteinExistence type="inferred from homology"/>
<dbReference type="Proteomes" id="UP000297737">
    <property type="component" value="Unassembled WGS sequence"/>
</dbReference>
<dbReference type="FunFam" id="3.40.50.720:FF:000084">
    <property type="entry name" value="Short-chain dehydrogenase reductase"/>
    <property type="match status" value="1"/>
</dbReference>
<dbReference type="GO" id="GO:0047936">
    <property type="term" value="F:glucose 1-dehydrogenase [NAD(P)+] activity"/>
    <property type="evidence" value="ECO:0007669"/>
    <property type="project" value="UniProtKB-EC"/>
</dbReference>
<dbReference type="EMBL" id="SIHO01000001">
    <property type="protein sequence ID" value="TFU05500.1"/>
    <property type="molecule type" value="Genomic_DNA"/>
</dbReference>
<keyword evidence="2 3" id="KW-0560">Oxidoreductase</keyword>
<keyword evidence="4" id="KW-1185">Reference proteome</keyword>
<reference evidence="3 4" key="1">
    <citation type="submission" date="2019-02" db="EMBL/GenBank/DDBJ databases">
        <title>Polymorphobacter sp. isolated from the lake at the Tibet of China.</title>
        <authorList>
            <person name="Li A."/>
        </authorList>
    </citation>
    <scope>NUCLEOTIDE SEQUENCE [LARGE SCALE GENOMIC DNA]</scope>
    <source>
        <strain evidence="3 4">DJ1R-1</strain>
    </source>
</reference>
<dbReference type="Pfam" id="PF13561">
    <property type="entry name" value="adh_short_C2"/>
    <property type="match status" value="1"/>
</dbReference>
<dbReference type="EC" id="1.1.1.47" evidence="3"/>
<sequence>MDRLDGKVAIVTGAAAGIGEATARRFAAEGASVLLTDISEEGEAVAASIGAKAVFAQQDVTDEARWEEIIALALATWGRLDILVNNAGISMFGVVTNLSFAQWKRCISVDLDSVFLGTRAAIPAMRQSGGGSIINMSSMAGITGQRTLSAYCAAKGGVRFFSKAVALDCADAGDNIRVNSVHPGIIDTPIFRATTDDQRRSPVGPEPLSPDLLAGMVTPMKRAGRAEDIAAACAYLASDDAAFVTGTELIVDGGSCAA</sequence>
<comment type="similarity">
    <text evidence="1">Belongs to the short-chain dehydrogenases/reductases (SDR) family.</text>
</comment>
<dbReference type="PRINTS" id="PR00080">
    <property type="entry name" value="SDRFAMILY"/>
</dbReference>
<dbReference type="AlphaFoldDB" id="A0A4Y9EQ61"/>
<dbReference type="PROSITE" id="PS00061">
    <property type="entry name" value="ADH_SHORT"/>
    <property type="match status" value="1"/>
</dbReference>
<dbReference type="SUPFAM" id="SSF51735">
    <property type="entry name" value="NAD(P)-binding Rossmann-fold domains"/>
    <property type="match status" value="1"/>
</dbReference>
<evidence type="ECO:0000313" key="4">
    <source>
        <dbReference type="Proteomes" id="UP000297737"/>
    </source>
</evidence>
<dbReference type="InterPro" id="IPR020904">
    <property type="entry name" value="Sc_DH/Rdtase_CS"/>
</dbReference>
<dbReference type="RefSeq" id="WP_135244225.1">
    <property type="nucleotide sequence ID" value="NZ_SIHO01000001.1"/>
</dbReference>
<organism evidence="3 4">
    <name type="scientific">Glacieibacterium arshaanense</name>
    <dbReference type="NCBI Taxonomy" id="2511025"/>
    <lineage>
        <taxon>Bacteria</taxon>
        <taxon>Pseudomonadati</taxon>
        <taxon>Pseudomonadota</taxon>
        <taxon>Alphaproteobacteria</taxon>
        <taxon>Sphingomonadales</taxon>
        <taxon>Sphingosinicellaceae</taxon>
        <taxon>Glacieibacterium</taxon>
    </lineage>
</organism>
<evidence type="ECO:0000313" key="3">
    <source>
        <dbReference type="EMBL" id="TFU05500.1"/>
    </source>
</evidence>
<accession>A0A4Y9EQ61</accession>
<dbReference type="InterPro" id="IPR002347">
    <property type="entry name" value="SDR_fam"/>
</dbReference>
<comment type="caution">
    <text evidence="3">The sequence shown here is derived from an EMBL/GenBank/DDBJ whole genome shotgun (WGS) entry which is preliminary data.</text>
</comment>
<evidence type="ECO:0000256" key="2">
    <source>
        <dbReference type="ARBA" id="ARBA00023002"/>
    </source>
</evidence>
<dbReference type="PRINTS" id="PR00081">
    <property type="entry name" value="GDHRDH"/>
</dbReference>
<evidence type="ECO:0000256" key="1">
    <source>
        <dbReference type="ARBA" id="ARBA00006484"/>
    </source>
</evidence>
<protein>
    <submittedName>
        <fullName evidence="3">Glucose 1-dehydrogenase</fullName>
        <ecNumber evidence="3">1.1.1.47</ecNumber>
    </submittedName>
</protein>
<dbReference type="InterPro" id="IPR036291">
    <property type="entry name" value="NAD(P)-bd_dom_sf"/>
</dbReference>
<gene>
    <name evidence="3" type="ORF">EUV02_00130</name>
</gene>
<name>A0A4Y9EQ61_9SPHN</name>
<dbReference type="PANTHER" id="PTHR43639">
    <property type="entry name" value="OXIDOREDUCTASE, SHORT-CHAIN DEHYDROGENASE/REDUCTASE FAMILY (AFU_ORTHOLOGUE AFUA_5G02870)"/>
    <property type="match status" value="1"/>
</dbReference>
<dbReference type="PANTHER" id="PTHR43639:SF9">
    <property type="entry name" value="BLL5898 PROTEIN"/>
    <property type="match status" value="1"/>
</dbReference>
<dbReference type="Gene3D" id="3.40.50.720">
    <property type="entry name" value="NAD(P)-binding Rossmann-like Domain"/>
    <property type="match status" value="1"/>
</dbReference>